<sequence length="389" mass="43388">MYLSGTSGPPATGGMAPLGLGSMEVRVGGRYRLGRKIGAGSFGAIHLGTNIQTGEEVAIKLEPLKSRHPQLLYEAKIYKILSGGIGIPLVHWYGVEGDFTIMVLDLLGPSLEDLLNFCNGRLSLKTVLMLADQMINRIEYVHVKNVIHRDVKPDNFLLGMGHKANQVNLIDFGLAKRYRDARTQQHIPYREGKALTGTARYASINTHVGLEQSRRDDLEAVGYVLVYLVRGSLPWQGLPGRTKQEKYDQILKRKMETTPQDLCSELPSQMALYLSYCRELQFEDRPDYGYLRQLLREPFVREGFQLDFVYDWTIIASKSQTASTEQRPDSKRRQQRRHRKTQPQREEPSTSGCDPLRAPEACGALHPQSTSIGEAVAVGGCGSAVESVG</sequence>
<protein>
    <recommendedName>
        <fullName evidence="7">Casein kinase I</fullName>
        <ecNumber evidence="1">2.7.11.1</ecNumber>
    </recommendedName>
</protein>
<dbReference type="GO" id="GO:0004674">
    <property type="term" value="F:protein serine/threonine kinase activity"/>
    <property type="evidence" value="ECO:0007669"/>
    <property type="project" value="UniProtKB-KW"/>
</dbReference>
<accession>A0A813ESW5</accession>
<evidence type="ECO:0000256" key="1">
    <source>
        <dbReference type="ARBA" id="ARBA00012513"/>
    </source>
</evidence>
<evidence type="ECO:0000256" key="9">
    <source>
        <dbReference type="RuleBase" id="RU000304"/>
    </source>
</evidence>
<evidence type="ECO:0000313" key="13">
    <source>
        <dbReference type="Proteomes" id="UP000654075"/>
    </source>
</evidence>
<evidence type="ECO:0000256" key="6">
    <source>
        <dbReference type="ARBA" id="ARBA00022840"/>
    </source>
</evidence>
<dbReference type="Proteomes" id="UP000654075">
    <property type="component" value="Unassembled WGS sequence"/>
</dbReference>
<keyword evidence="3" id="KW-0808">Transferase</keyword>
<dbReference type="OrthoDB" id="5800476at2759"/>
<feature type="compositionally biased region" description="Basic residues" evidence="10">
    <location>
        <begin position="333"/>
        <end position="342"/>
    </location>
</feature>
<dbReference type="EMBL" id="CAJNNV010014656">
    <property type="protein sequence ID" value="CAE8602794.1"/>
    <property type="molecule type" value="Genomic_DNA"/>
</dbReference>
<evidence type="ECO:0000259" key="11">
    <source>
        <dbReference type="PROSITE" id="PS50011"/>
    </source>
</evidence>
<name>A0A813ESW5_POLGL</name>
<evidence type="ECO:0000256" key="10">
    <source>
        <dbReference type="SAM" id="MobiDB-lite"/>
    </source>
</evidence>
<evidence type="ECO:0000256" key="8">
    <source>
        <dbReference type="PROSITE-ProRule" id="PRU10141"/>
    </source>
</evidence>
<dbReference type="Gene3D" id="1.10.510.10">
    <property type="entry name" value="Transferase(Phosphotransferase) domain 1"/>
    <property type="match status" value="1"/>
</dbReference>
<proteinExistence type="inferred from homology"/>
<dbReference type="InterPro" id="IPR008271">
    <property type="entry name" value="Ser/Thr_kinase_AS"/>
</dbReference>
<dbReference type="GO" id="GO:0005524">
    <property type="term" value="F:ATP binding"/>
    <property type="evidence" value="ECO:0007669"/>
    <property type="project" value="UniProtKB-UniRule"/>
</dbReference>
<keyword evidence="4 8" id="KW-0547">Nucleotide-binding</keyword>
<dbReference type="InterPro" id="IPR011009">
    <property type="entry name" value="Kinase-like_dom_sf"/>
</dbReference>
<evidence type="ECO:0000256" key="5">
    <source>
        <dbReference type="ARBA" id="ARBA00022777"/>
    </source>
</evidence>
<dbReference type="FunFam" id="3.30.200.20:FF:000538">
    <property type="entry name" value="Putative Casein kinase I"/>
    <property type="match status" value="1"/>
</dbReference>
<dbReference type="SMART" id="SM00220">
    <property type="entry name" value="S_TKc"/>
    <property type="match status" value="1"/>
</dbReference>
<dbReference type="EC" id="2.7.11.1" evidence="1"/>
<dbReference type="InterPro" id="IPR017441">
    <property type="entry name" value="Protein_kinase_ATP_BS"/>
</dbReference>
<evidence type="ECO:0000313" key="12">
    <source>
        <dbReference type="EMBL" id="CAE8602794.1"/>
    </source>
</evidence>
<dbReference type="PROSITE" id="PS00107">
    <property type="entry name" value="PROTEIN_KINASE_ATP"/>
    <property type="match status" value="1"/>
</dbReference>
<evidence type="ECO:0000256" key="3">
    <source>
        <dbReference type="ARBA" id="ARBA00022679"/>
    </source>
</evidence>
<comment type="caution">
    <text evidence="12">The sequence shown here is derived from an EMBL/GenBank/DDBJ whole genome shotgun (WGS) entry which is preliminary data.</text>
</comment>
<feature type="domain" description="Protein kinase" evidence="11">
    <location>
        <begin position="31"/>
        <end position="300"/>
    </location>
</feature>
<gene>
    <name evidence="12" type="ORF">PGLA1383_LOCUS21029</name>
</gene>
<dbReference type="FunFam" id="1.10.510.10:FF:000596">
    <property type="entry name" value="CK1 family protein kinase"/>
    <property type="match status" value="1"/>
</dbReference>
<dbReference type="InterPro" id="IPR000719">
    <property type="entry name" value="Prot_kinase_dom"/>
</dbReference>
<evidence type="ECO:0000256" key="7">
    <source>
        <dbReference type="ARBA" id="ARBA00023860"/>
    </source>
</evidence>
<evidence type="ECO:0000256" key="2">
    <source>
        <dbReference type="ARBA" id="ARBA00022527"/>
    </source>
</evidence>
<feature type="region of interest" description="Disordered" evidence="10">
    <location>
        <begin position="320"/>
        <end position="365"/>
    </location>
</feature>
<keyword evidence="6 8" id="KW-0067">ATP-binding</keyword>
<feature type="binding site" evidence="8">
    <location>
        <position position="60"/>
    </location>
    <ligand>
        <name>ATP</name>
        <dbReference type="ChEBI" id="CHEBI:30616"/>
    </ligand>
</feature>
<keyword evidence="13" id="KW-1185">Reference proteome</keyword>
<evidence type="ECO:0000256" key="4">
    <source>
        <dbReference type="ARBA" id="ARBA00022741"/>
    </source>
</evidence>
<dbReference type="Pfam" id="PF00069">
    <property type="entry name" value="Pkinase"/>
    <property type="match status" value="1"/>
</dbReference>
<dbReference type="AlphaFoldDB" id="A0A813ESW5"/>
<dbReference type="SUPFAM" id="SSF56112">
    <property type="entry name" value="Protein kinase-like (PK-like)"/>
    <property type="match status" value="1"/>
</dbReference>
<dbReference type="OMA" id="IMTQPLH"/>
<dbReference type="PROSITE" id="PS50011">
    <property type="entry name" value="PROTEIN_KINASE_DOM"/>
    <property type="match status" value="1"/>
</dbReference>
<dbReference type="PROSITE" id="PS00108">
    <property type="entry name" value="PROTEIN_KINASE_ST"/>
    <property type="match status" value="1"/>
</dbReference>
<comment type="similarity">
    <text evidence="9">Belongs to the protein kinase superfamily.</text>
</comment>
<reference evidence="12" key="1">
    <citation type="submission" date="2021-02" db="EMBL/GenBank/DDBJ databases">
        <authorList>
            <person name="Dougan E. K."/>
            <person name="Rhodes N."/>
            <person name="Thang M."/>
            <person name="Chan C."/>
        </authorList>
    </citation>
    <scope>NUCLEOTIDE SEQUENCE</scope>
</reference>
<dbReference type="InterPro" id="IPR050235">
    <property type="entry name" value="CK1_Ser-Thr_kinase"/>
</dbReference>
<keyword evidence="5" id="KW-0418">Kinase</keyword>
<organism evidence="12 13">
    <name type="scientific">Polarella glacialis</name>
    <name type="common">Dinoflagellate</name>
    <dbReference type="NCBI Taxonomy" id="89957"/>
    <lineage>
        <taxon>Eukaryota</taxon>
        <taxon>Sar</taxon>
        <taxon>Alveolata</taxon>
        <taxon>Dinophyceae</taxon>
        <taxon>Suessiales</taxon>
        <taxon>Suessiaceae</taxon>
        <taxon>Polarella</taxon>
    </lineage>
</organism>
<dbReference type="PANTHER" id="PTHR11909">
    <property type="entry name" value="CASEIN KINASE-RELATED"/>
    <property type="match status" value="1"/>
</dbReference>
<keyword evidence="2 9" id="KW-0723">Serine/threonine-protein kinase</keyword>